<dbReference type="GO" id="GO:0008270">
    <property type="term" value="F:zinc ion binding"/>
    <property type="evidence" value="ECO:0007669"/>
    <property type="project" value="TreeGrafter"/>
</dbReference>
<dbReference type="InterPro" id="IPR043135">
    <property type="entry name" value="Fur_C"/>
</dbReference>
<name>A0A7V0Z6D3_UNCW3</name>
<keyword evidence="7" id="KW-0479">Metal-binding</keyword>
<keyword evidence="6" id="KW-0804">Transcription</keyword>
<comment type="caution">
    <text evidence="8">The sequence shown here is derived from an EMBL/GenBank/DDBJ whole genome shotgun (WGS) entry which is preliminary data.</text>
</comment>
<keyword evidence="2" id="KW-0678">Repressor</keyword>
<gene>
    <name evidence="8" type="ORF">ENP86_08175</name>
</gene>
<dbReference type="PANTHER" id="PTHR33202:SF8">
    <property type="entry name" value="PEROXIDE-RESPONSIVE REPRESSOR PERR"/>
    <property type="match status" value="1"/>
</dbReference>
<evidence type="ECO:0000256" key="2">
    <source>
        <dbReference type="ARBA" id="ARBA00022491"/>
    </source>
</evidence>
<dbReference type="PANTHER" id="PTHR33202">
    <property type="entry name" value="ZINC UPTAKE REGULATION PROTEIN"/>
    <property type="match status" value="1"/>
</dbReference>
<evidence type="ECO:0000256" key="6">
    <source>
        <dbReference type="ARBA" id="ARBA00023163"/>
    </source>
</evidence>
<dbReference type="InterPro" id="IPR002481">
    <property type="entry name" value="FUR"/>
</dbReference>
<accession>A0A7V0Z6D3</accession>
<feature type="binding site" evidence="7">
    <location>
        <position position="102"/>
    </location>
    <ligand>
        <name>Zn(2+)</name>
        <dbReference type="ChEBI" id="CHEBI:29105"/>
    </ligand>
</feature>
<dbReference type="AlphaFoldDB" id="A0A7V0Z6D3"/>
<comment type="similarity">
    <text evidence="1">Belongs to the Fur family.</text>
</comment>
<dbReference type="GO" id="GO:0003700">
    <property type="term" value="F:DNA-binding transcription factor activity"/>
    <property type="evidence" value="ECO:0007669"/>
    <property type="project" value="InterPro"/>
</dbReference>
<dbReference type="InterPro" id="IPR036390">
    <property type="entry name" value="WH_DNA-bd_sf"/>
</dbReference>
<feature type="binding site" evidence="7">
    <location>
        <position position="138"/>
    </location>
    <ligand>
        <name>Zn(2+)</name>
        <dbReference type="ChEBI" id="CHEBI:29105"/>
    </ligand>
</feature>
<keyword evidence="3 7" id="KW-0862">Zinc</keyword>
<evidence type="ECO:0000256" key="4">
    <source>
        <dbReference type="ARBA" id="ARBA00023015"/>
    </source>
</evidence>
<keyword evidence="5" id="KW-0238">DNA-binding</keyword>
<evidence type="ECO:0000256" key="3">
    <source>
        <dbReference type="ARBA" id="ARBA00022833"/>
    </source>
</evidence>
<dbReference type="Pfam" id="PF01475">
    <property type="entry name" value="FUR"/>
    <property type="match status" value="1"/>
</dbReference>
<comment type="cofactor">
    <cofactor evidence="7">
        <name>Zn(2+)</name>
        <dbReference type="ChEBI" id="CHEBI:29105"/>
    </cofactor>
    <text evidence="7">Binds 1 zinc ion per subunit.</text>
</comment>
<evidence type="ECO:0000256" key="7">
    <source>
        <dbReference type="PIRSR" id="PIRSR602481-1"/>
    </source>
</evidence>
<dbReference type="SUPFAM" id="SSF46785">
    <property type="entry name" value="Winged helix' DNA-binding domain"/>
    <property type="match status" value="1"/>
</dbReference>
<protein>
    <submittedName>
        <fullName evidence="8">Transcriptional repressor</fullName>
    </submittedName>
</protein>
<sequence>MIEMISNLKQIKDTLKRAGLRPTHQRIKILETLHRFRYKHPTVEMIFNALKDELPVISMTTVYNTLNAMVEKNQLRALTITGVDFHYDPDITAHHHFYCTNCHKIYDINVACPLGNKKKKFIAGHRIEEIHGYFKGICRECLKGSKGRQERVNKDKEG</sequence>
<dbReference type="EMBL" id="DSKY01000020">
    <property type="protein sequence ID" value="HDY59511.1"/>
    <property type="molecule type" value="Genomic_DNA"/>
</dbReference>
<dbReference type="GO" id="GO:0045892">
    <property type="term" value="P:negative regulation of DNA-templated transcription"/>
    <property type="evidence" value="ECO:0007669"/>
    <property type="project" value="TreeGrafter"/>
</dbReference>
<feature type="binding site" evidence="7">
    <location>
        <position position="99"/>
    </location>
    <ligand>
        <name>Zn(2+)</name>
        <dbReference type="ChEBI" id="CHEBI:29105"/>
    </ligand>
</feature>
<dbReference type="GO" id="GO:0000976">
    <property type="term" value="F:transcription cis-regulatory region binding"/>
    <property type="evidence" value="ECO:0007669"/>
    <property type="project" value="TreeGrafter"/>
</dbReference>
<dbReference type="GO" id="GO:1900376">
    <property type="term" value="P:regulation of secondary metabolite biosynthetic process"/>
    <property type="evidence" value="ECO:0007669"/>
    <property type="project" value="TreeGrafter"/>
</dbReference>
<dbReference type="CDD" id="cd07153">
    <property type="entry name" value="Fur_like"/>
    <property type="match status" value="1"/>
</dbReference>
<dbReference type="Gene3D" id="3.30.1490.190">
    <property type="match status" value="1"/>
</dbReference>
<keyword evidence="4" id="KW-0805">Transcription regulation</keyword>
<feature type="binding site" evidence="7">
    <location>
        <position position="141"/>
    </location>
    <ligand>
        <name>Zn(2+)</name>
        <dbReference type="ChEBI" id="CHEBI:29105"/>
    </ligand>
</feature>
<organism evidence="8">
    <name type="scientific">candidate division WOR-3 bacterium</name>
    <dbReference type="NCBI Taxonomy" id="2052148"/>
    <lineage>
        <taxon>Bacteria</taxon>
        <taxon>Bacteria division WOR-3</taxon>
    </lineage>
</organism>
<proteinExistence type="inferred from homology"/>
<reference evidence="8" key="1">
    <citation type="journal article" date="2020" name="mSystems">
        <title>Genome- and Community-Level Interaction Insights into Carbon Utilization and Element Cycling Functions of Hydrothermarchaeota in Hydrothermal Sediment.</title>
        <authorList>
            <person name="Zhou Z."/>
            <person name="Liu Y."/>
            <person name="Xu W."/>
            <person name="Pan J."/>
            <person name="Luo Z.H."/>
            <person name="Li M."/>
        </authorList>
    </citation>
    <scope>NUCLEOTIDE SEQUENCE [LARGE SCALE GENOMIC DNA]</scope>
    <source>
        <strain evidence="8">SpSt-258</strain>
    </source>
</reference>
<dbReference type="InterPro" id="IPR036388">
    <property type="entry name" value="WH-like_DNA-bd_sf"/>
</dbReference>
<evidence type="ECO:0000256" key="1">
    <source>
        <dbReference type="ARBA" id="ARBA00007957"/>
    </source>
</evidence>
<dbReference type="Gene3D" id="1.10.10.10">
    <property type="entry name" value="Winged helix-like DNA-binding domain superfamily/Winged helix DNA-binding domain"/>
    <property type="match status" value="1"/>
</dbReference>
<evidence type="ECO:0000256" key="5">
    <source>
        <dbReference type="ARBA" id="ARBA00023125"/>
    </source>
</evidence>
<evidence type="ECO:0000313" key="8">
    <source>
        <dbReference type="EMBL" id="HDY59511.1"/>
    </source>
</evidence>